<evidence type="ECO:0000313" key="3">
    <source>
        <dbReference type="EMBL" id="EEF35651.1"/>
    </source>
</evidence>
<dbReference type="Proteomes" id="UP000008311">
    <property type="component" value="Unassembled WGS sequence"/>
</dbReference>
<keyword evidence="1" id="KW-0472">Membrane</keyword>
<dbReference type="InParanoid" id="B9SL68"/>
<dbReference type="EMBL" id="EQ974011">
    <property type="protein sequence ID" value="EEF35651.1"/>
    <property type="molecule type" value="Genomic_DNA"/>
</dbReference>
<feature type="chain" id="PRO_5002891522" evidence="2">
    <location>
        <begin position="28"/>
        <end position="66"/>
    </location>
</feature>
<name>B9SL68_RICCO</name>
<evidence type="ECO:0000256" key="2">
    <source>
        <dbReference type="SAM" id="SignalP"/>
    </source>
</evidence>
<keyword evidence="1" id="KW-0812">Transmembrane</keyword>
<dbReference type="AlphaFoldDB" id="B9SL68"/>
<proteinExistence type="predicted"/>
<evidence type="ECO:0000256" key="1">
    <source>
        <dbReference type="SAM" id="Phobius"/>
    </source>
</evidence>
<sequence>MAQFSSFKTLMVACIAAFLLAASDVSAQMAPAPGPSMDTGAGFSLPVSATVVASSLVLSFAALLRH</sequence>
<feature type="signal peptide" evidence="2">
    <location>
        <begin position="1"/>
        <end position="27"/>
    </location>
</feature>
<gene>
    <name evidence="3" type="ORF">RCOM_0091230</name>
</gene>
<evidence type="ECO:0000313" key="4">
    <source>
        <dbReference type="Proteomes" id="UP000008311"/>
    </source>
</evidence>
<feature type="transmembrane region" description="Helical" evidence="1">
    <location>
        <begin position="43"/>
        <end position="64"/>
    </location>
</feature>
<dbReference type="PANTHER" id="PTHR33659">
    <property type="entry name" value="PROTEIN, PUTATIVE-RELATED-RELATED"/>
    <property type="match status" value="1"/>
</dbReference>
<keyword evidence="2" id="KW-0732">Signal</keyword>
<dbReference type="PANTHER" id="PTHR33659:SF15">
    <property type="match status" value="1"/>
</dbReference>
<protein>
    <submittedName>
        <fullName evidence="3">Uncharacterized protein</fullName>
    </submittedName>
</protein>
<accession>B9SL68</accession>
<keyword evidence="4" id="KW-1185">Reference proteome</keyword>
<keyword evidence="1" id="KW-1133">Transmembrane helix</keyword>
<reference evidence="4" key="1">
    <citation type="journal article" date="2010" name="Nat. Biotechnol.">
        <title>Draft genome sequence of the oilseed species Ricinus communis.</title>
        <authorList>
            <person name="Chan A.P."/>
            <person name="Crabtree J."/>
            <person name="Zhao Q."/>
            <person name="Lorenzi H."/>
            <person name="Orvis J."/>
            <person name="Puiu D."/>
            <person name="Melake-Berhan A."/>
            <person name="Jones K.M."/>
            <person name="Redman J."/>
            <person name="Chen G."/>
            <person name="Cahoon E.B."/>
            <person name="Gedil M."/>
            <person name="Stanke M."/>
            <person name="Haas B.J."/>
            <person name="Wortman J.R."/>
            <person name="Fraser-Liggett C.M."/>
            <person name="Ravel J."/>
            <person name="Rabinowicz P.D."/>
        </authorList>
    </citation>
    <scope>NUCLEOTIDE SEQUENCE [LARGE SCALE GENOMIC DNA]</scope>
    <source>
        <strain evidence="4">cv. Hale</strain>
    </source>
</reference>
<organism evidence="3 4">
    <name type="scientific">Ricinus communis</name>
    <name type="common">Castor bean</name>
    <dbReference type="NCBI Taxonomy" id="3988"/>
    <lineage>
        <taxon>Eukaryota</taxon>
        <taxon>Viridiplantae</taxon>
        <taxon>Streptophyta</taxon>
        <taxon>Embryophyta</taxon>
        <taxon>Tracheophyta</taxon>
        <taxon>Spermatophyta</taxon>
        <taxon>Magnoliopsida</taxon>
        <taxon>eudicotyledons</taxon>
        <taxon>Gunneridae</taxon>
        <taxon>Pentapetalae</taxon>
        <taxon>rosids</taxon>
        <taxon>fabids</taxon>
        <taxon>Malpighiales</taxon>
        <taxon>Euphorbiaceae</taxon>
        <taxon>Acalyphoideae</taxon>
        <taxon>Acalypheae</taxon>
        <taxon>Ricinus</taxon>
    </lineage>
</organism>